<accession>A0ABP6ZNH6</accession>
<reference evidence="3" key="1">
    <citation type="journal article" date="2019" name="Int. J. Syst. Evol. Microbiol.">
        <title>The Global Catalogue of Microorganisms (GCM) 10K type strain sequencing project: providing services to taxonomists for standard genome sequencing and annotation.</title>
        <authorList>
            <consortium name="The Broad Institute Genomics Platform"/>
            <consortium name="The Broad Institute Genome Sequencing Center for Infectious Disease"/>
            <person name="Wu L."/>
            <person name="Ma J."/>
        </authorList>
    </citation>
    <scope>NUCLEOTIDE SEQUENCE [LARGE SCALE GENOMIC DNA]</scope>
    <source>
        <strain evidence="3">JCM 16929</strain>
    </source>
</reference>
<dbReference type="Proteomes" id="UP001501490">
    <property type="component" value="Unassembled WGS sequence"/>
</dbReference>
<proteinExistence type="predicted"/>
<organism evidence="2 3">
    <name type="scientific">Microlunatus ginsengisoli</name>
    <dbReference type="NCBI Taxonomy" id="363863"/>
    <lineage>
        <taxon>Bacteria</taxon>
        <taxon>Bacillati</taxon>
        <taxon>Actinomycetota</taxon>
        <taxon>Actinomycetes</taxon>
        <taxon>Propionibacteriales</taxon>
        <taxon>Propionibacteriaceae</taxon>
        <taxon>Microlunatus</taxon>
    </lineage>
</organism>
<dbReference type="InterPro" id="IPR019993">
    <property type="entry name" value="RecB_nuclease_TM0106_put"/>
</dbReference>
<evidence type="ECO:0000313" key="2">
    <source>
        <dbReference type="EMBL" id="GAA3613356.1"/>
    </source>
</evidence>
<dbReference type="InterPro" id="IPR038720">
    <property type="entry name" value="YprB_RNase_H-like_dom"/>
</dbReference>
<dbReference type="EMBL" id="BAABAB010000009">
    <property type="protein sequence ID" value="GAA3613356.1"/>
    <property type="molecule type" value="Genomic_DNA"/>
</dbReference>
<evidence type="ECO:0000259" key="1">
    <source>
        <dbReference type="Pfam" id="PF13482"/>
    </source>
</evidence>
<sequence length="618" mass="66604">MGPGTRVVARPIVLDAVAAAACPVKTRHAYECAGDPEVEAADARVGQAEREHQRAAFVADVLARWAALVPDAVDLRPVEDPAAREAATLAAMRGRSRLIIGPALPADPGGHRSGAPEALLLAGGPAAERAGGLAAERANGPAAARADGRPVYRPVLVRWHRVLRGLRLADPAEGAEPVATVEAVPERPWAATLARPDRRDAVPVERGLRLESRLADFLQLAHHHRLLAAAGFAGEPWGAVISTDEPADAAGSPALTWIELDRPVVPVADHDSGVQPSGSGRHLEPLLRRADVELARRVAIADAVRGGTVDPRAVVEPVVVDECRSCPWWSACRSELDPDDLSLRLARGRLDRSEVIALRERRVRTVAELASADLSTLLPTYLPAVAHRPDAESRLRTLARRARMLVRGEPIERETTGPIHVPAAALEIDLDIETSAGGRIYLWGFEIDDGGAARYVAFSRFAELDDAGELELAREALRWLRDRVEGAAASGPGGDGVRVYHYSGYEVAMIDALAARAPGDELLGWARTYARTEFVDLLEIVQANFFGAAGLGLKQIAVTAGFRWRDSEPGGLNSQLWFDDALHADDPGRRDAARRRVLAYNEDDVRATARLRGWLRAQ</sequence>
<name>A0ABP6ZNH6_9ACTN</name>
<protein>
    <submittedName>
        <fullName evidence="2">TM0106 family RecB-like putative nuclease</fullName>
    </submittedName>
</protein>
<comment type="caution">
    <text evidence="2">The sequence shown here is derived from an EMBL/GenBank/DDBJ whole genome shotgun (WGS) entry which is preliminary data.</text>
</comment>
<dbReference type="Pfam" id="PF13482">
    <property type="entry name" value="RNase_H_2"/>
    <property type="match status" value="1"/>
</dbReference>
<evidence type="ECO:0000313" key="3">
    <source>
        <dbReference type="Proteomes" id="UP001501490"/>
    </source>
</evidence>
<gene>
    <name evidence="2" type="ORF">GCM10022236_14040</name>
</gene>
<dbReference type="NCBIfam" id="TIGR03491">
    <property type="entry name" value="TM0106 family RecB-like putative nuclease"/>
    <property type="match status" value="1"/>
</dbReference>
<feature type="domain" description="YprB ribonuclease H-like" evidence="1">
    <location>
        <begin position="430"/>
        <end position="615"/>
    </location>
</feature>
<keyword evidence="3" id="KW-1185">Reference proteome</keyword>